<comment type="caution">
    <text evidence="3">The sequence shown here is derived from an EMBL/GenBank/DDBJ whole genome shotgun (WGS) entry which is preliminary data.</text>
</comment>
<dbReference type="Pfam" id="PF09084">
    <property type="entry name" value="NMT1"/>
    <property type="match status" value="1"/>
</dbReference>
<feature type="chain" id="PRO_5046432044" evidence="1">
    <location>
        <begin position="25"/>
        <end position="331"/>
    </location>
</feature>
<protein>
    <submittedName>
        <fullName evidence="3">NitT/TauT family transport system substrate-binding protein</fullName>
    </submittedName>
</protein>
<dbReference type="InterPro" id="IPR015168">
    <property type="entry name" value="SsuA/THI5"/>
</dbReference>
<proteinExistence type="predicted"/>
<feature type="domain" description="SsuA/THI5-like" evidence="2">
    <location>
        <begin position="40"/>
        <end position="244"/>
    </location>
</feature>
<dbReference type="SUPFAM" id="SSF53850">
    <property type="entry name" value="Periplasmic binding protein-like II"/>
    <property type="match status" value="1"/>
</dbReference>
<evidence type="ECO:0000313" key="3">
    <source>
        <dbReference type="EMBL" id="MDR6433902.1"/>
    </source>
</evidence>
<dbReference type="RefSeq" id="WP_310015049.1">
    <property type="nucleotide sequence ID" value="NZ_JAVDQT010000007.1"/>
</dbReference>
<name>A0ABU1MDH4_9HYPH</name>
<organism evidence="3 4">
    <name type="scientific">Brucella pseudogrignonensis</name>
    <dbReference type="NCBI Taxonomy" id="419475"/>
    <lineage>
        <taxon>Bacteria</taxon>
        <taxon>Pseudomonadati</taxon>
        <taxon>Pseudomonadota</taxon>
        <taxon>Alphaproteobacteria</taxon>
        <taxon>Hyphomicrobiales</taxon>
        <taxon>Brucellaceae</taxon>
        <taxon>Brucella/Ochrobactrum group</taxon>
        <taxon>Brucella</taxon>
    </lineage>
</organism>
<keyword evidence="4" id="KW-1185">Reference proteome</keyword>
<reference evidence="3 4" key="1">
    <citation type="submission" date="2023-07" db="EMBL/GenBank/DDBJ databases">
        <title>Sorghum-associated microbial communities from plants grown in Nebraska, USA.</title>
        <authorList>
            <person name="Schachtman D."/>
        </authorList>
    </citation>
    <scope>NUCLEOTIDE SEQUENCE [LARGE SCALE GENOMIC DNA]</scope>
    <source>
        <strain evidence="3 4">DS1730</strain>
    </source>
</reference>
<gene>
    <name evidence="3" type="ORF">J2782_003648</name>
</gene>
<dbReference type="PANTHER" id="PTHR30024">
    <property type="entry name" value="ALIPHATIC SULFONATES-BINDING PROTEIN-RELATED"/>
    <property type="match status" value="1"/>
</dbReference>
<feature type="signal peptide" evidence="1">
    <location>
        <begin position="1"/>
        <end position="24"/>
    </location>
</feature>
<accession>A0ABU1MDH4</accession>
<evidence type="ECO:0000256" key="1">
    <source>
        <dbReference type="SAM" id="SignalP"/>
    </source>
</evidence>
<dbReference type="EMBL" id="JAVDQT010000007">
    <property type="protein sequence ID" value="MDR6433902.1"/>
    <property type="molecule type" value="Genomic_DNA"/>
</dbReference>
<dbReference type="Proteomes" id="UP001184614">
    <property type="component" value="Unassembled WGS sequence"/>
</dbReference>
<evidence type="ECO:0000259" key="2">
    <source>
        <dbReference type="Pfam" id="PF09084"/>
    </source>
</evidence>
<keyword evidence="1" id="KW-0732">Signal</keyword>
<evidence type="ECO:0000313" key="4">
    <source>
        <dbReference type="Proteomes" id="UP001184614"/>
    </source>
</evidence>
<sequence length="331" mass="35556">MVTISRRLLLSLAIATALSPAAFAQEPTLVRVALTPGTYNIAIAEQEGFFARHGIRTELVQLATGTESIAAVKGGSADIAYADTFAGVNAIHNGFGLKLVAGANHTSQAVNYLVKQDSDIKTPEDLKARKLGIGGVPFFRVFANKYLESNGVQPADVNFTIIKQSSALPEALQNGAVDAIQSLGFIVAYNNDGTGDGYNFRTIGDPSTAKYQNPNAVQAGWWTSAEWADSNADTAQKFSAAYREFASWYNKLDLDKRVELAARFDKLDFAKVANGDPEKLKNLAFLTTARYVEGPVDVNATQEWIASGVKAAPEQVLENVSIADYLLPSAQ</sequence>
<dbReference type="Gene3D" id="3.40.190.10">
    <property type="entry name" value="Periplasmic binding protein-like II"/>
    <property type="match status" value="2"/>
</dbReference>